<dbReference type="Pfam" id="PF11138">
    <property type="entry name" value="DUF2911"/>
    <property type="match status" value="1"/>
</dbReference>
<dbReference type="RefSeq" id="WP_146789016.1">
    <property type="nucleotide sequence ID" value="NZ_BAABIO010000003.1"/>
</dbReference>
<reference evidence="1 2" key="1">
    <citation type="journal article" date="2015" name="Int. J. Syst. Evol. Microbiol.">
        <title>Flavisolibacter ginsenosidimutans sp. nov., with ginsenoside-converting activity isolated from soil used for cultivating ginseng.</title>
        <authorList>
            <person name="Zhao Y."/>
            <person name="Liu Q."/>
            <person name="Kang M.S."/>
            <person name="Jin F."/>
            <person name="Yu H."/>
            <person name="Im W.T."/>
        </authorList>
    </citation>
    <scope>NUCLEOTIDE SEQUENCE [LARGE SCALE GENOMIC DNA]</scope>
    <source>
        <strain evidence="1 2">Gsoil 636</strain>
    </source>
</reference>
<protein>
    <submittedName>
        <fullName evidence="1">DUF2911 domain-containing protein</fullName>
    </submittedName>
</protein>
<dbReference type="EMBL" id="CP042433">
    <property type="protein sequence ID" value="QEC57088.1"/>
    <property type="molecule type" value="Genomic_DNA"/>
</dbReference>
<organism evidence="1 2">
    <name type="scientific">Flavisolibacter ginsenosidimutans</name>
    <dbReference type="NCBI Taxonomy" id="661481"/>
    <lineage>
        <taxon>Bacteria</taxon>
        <taxon>Pseudomonadati</taxon>
        <taxon>Bacteroidota</taxon>
        <taxon>Chitinophagia</taxon>
        <taxon>Chitinophagales</taxon>
        <taxon>Chitinophagaceae</taxon>
        <taxon>Flavisolibacter</taxon>
    </lineage>
</organism>
<gene>
    <name evidence="1" type="ORF">FSB75_14650</name>
</gene>
<keyword evidence="2" id="KW-1185">Reference proteome</keyword>
<dbReference type="InterPro" id="IPR021314">
    <property type="entry name" value="DUF2911"/>
</dbReference>
<proteinExistence type="predicted"/>
<dbReference type="PROSITE" id="PS51257">
    <property type="entry name" value="PROKAR_LIPOPROTEIN"/>
    <property type="match status" value="1"/>
</dbReference>
<accession>A0A5B8UKK7</accession>
<evidence type="ECO:0000313" key="2">
    <source>
        <dbReference type="Proteomes" id="UP000321204"/>
    </source>
</evidence>
<sequence>MKYTLLSVCILALGACGDKPAQTQASSQPNVIRDSNLVKKEAANPYVPVDVSPMDMLYYPTDYPVKKMNEQAKGSPVARVIYSRPHRGGRTLFGGLVQWGQPWRLGANEATEVEFFQPVIVQKKRIEKGRYVLYAIPFQDHWTLVLNSNLFSWGLKLNPQDDVARFDEPSTAAPQLIEYFTMDFEKTASGVDLIMAWENTEVRLPIQF</sequence>
<name>A0A5B8UKK7_9BACT</name>
<dbReference type="KEGG" id="fgg:FSB75_14650"/>
<dbReference type="Proteomes" id="UP000321204">
    <property type="component" value="Chromosome"/>
</dbReference>
<dbReference type="OrthoDB" id="9808374at2"/>
<evidence type="ECO:0000313" key="1">
    <source>
        <dbReference type="EMBL" id="QEC57088.1"/>
    </source>
</evidence>
<dbReference type="AlphaFoldDB" id="A0A5B8UKK7"/>